<dbReference type="AlphaFoldDB" id="G2FIP2"/>
<protein>
    <submittedName>
        <fullName evidence="1">Uncharacterized protein</fullName>
    </submittedName>
</protein>
<gene>
    <name evidence="1" type="ORF">TevJSym_be00320</name>
</gene>
<organism evidence="1 2">
    <name type="scientific">endosymbiont of Tevnia jerichonana</name>
    <name type="common">vent Tica</name>
    <dbReference type="NCBI Taxonomy" id="1049564"/>
    <lineage>
        <taxon>Bacteria</taxon>
        <taxon>Pseudomonadati</taxon>
        <taxon>Pseudomonadota</taxon>
        <taxon>Gammaproteobacteria</taxon>
        <taxon>sulfur-oxidizing symbionts</taxon>
    </lineage>
</organism>
<dbReference type="EMBL" id="AFZB01000031">
    <property type="protein sequence ID" value="EGW53354.1"/>
    <property type="molecule type" value="Genomic_DNA"/>
</dbReference>
<sequence>MSSPKIAMGRALFYLLSIRIHGNKLQGFCGAFPVQARFSFSGLIYSQEMRREPPHPC</sequence>
<accession>G2FIP2</accession>
<comment type="caution">
    <text evidence="1">The sequence shown here is derived from an EMBL/GenBank/DDBJ whole genome shotgun (WGS) entry which is preliminary data.</text>
</comment>
<evidence type="ECO:0000313" key="1">
    <source>
        <dbReference type="EMBL" id="EGW53354.1"/>
    </source>
</evidence>
<evidence type="ECO:0000313" key="2">
    <source>
        <dbReference type="Proteomes" id="UP000005167"/>
    </source>
</evidence>
<keyword evidence="2" id="KW-1185">Reference proteome</keyword>
<dbReference type="Proteomes" id="UP000005167">
    <property type="component" value="Unassembled WGS sequence"/>
</dbReference>
<proteinExistence type="predicted"/>
<name>G2FIP2_9GAMM</name>
<reference evidence="1 2" key="1">
    <citation type="journal article" date="2011" name="ISME J.">
        <title>The endosymbionts of the deep-sea tubeworms Riftia pachyptila and Tevnia jerichonana share an identical physiology as revealed by proteogenomic analyses.</title>
        <authorList>
            <person name="Gardebrecht A."/>
            <person name="Markert S."/>
            <person name="Felbeck H."/>
            <person name="Thuermer A."/>
            <person name="Albrecht D."/>
            <person name="Wollherr A."/>
            <person name="Kabisch J."/>
            <person name="Lehmann R."/>
            <person name="Daniel R."/>
            <person name="Liesegang H."/>
            <person name="Hecker M."/>
            <person name="Sievert S.M."/>
            <person name="Schweder T."/>
        </authorList>
    </citation>
    <scope>NUCLEOTIDE SEQUENCE [LARGE SCALE GENOMIC DNA]</scope>
</reference>